<dbReference type="RefSeq" id="WP_204715533.1">
    <property type="nucleotide sequence ID" value="NZ_JACJLT010000005.1"/>
</dbReference>
<name>A0ABS2G0A2_FUSMR</name>
<comment type="caution">
    <text evidence="1">The sequence shown here is derived from an EMBL/GenBank/DDBJ whole genome shotgun (WGS) entry which is preliminary data.</text>
</comment>
<reference evidence="1 2" key="1">
    <citation type="journal article" date="2021" name="Sci. Rep.">
        <title>The distribution of antibiotic resistance genes in chicken gut microbiota commensals.</title>
        <authorList>
            <person name="Juricova H."/>
            <person name="Matiasovicova J."/>
            <person name="Kubasova T."/>
            <person name="Cejkova D."/>
            <person name="Rychlik I."/>
        </authorList>
    </citation>
    <scope>NUCLEOTIDE SEQUENCE [LARGE SCALE GENOMIC DNA]</scope>
    <source>
        <strain evidence="1 2">An425</strain>
    </source>
</reference>
<protein>
    <submittedName>
        <fullName evidence="1">Uncharacterized protein</fullName>
    </submittedName>
</protein>
<dbReference type="EMBL" id="JACJLT010000005">
    <property type="protein sequence ID" value="MBM6874277.1"/>
    <property type="molecule type" value="Genomic_DNA"/>
</dbReference>
<sequence>MKYHFAALEDNIPEGCLYRVKPLYILASFYYLKKLKEENLNKLFEYINSEYCKHFILDSGAFTFIMGNKKEKDYILNNLDTYIKDYAEFIRKHNIKNYIELDLDSIFGYSKVKEIRKKLESLVGYKSMPVFHNLYRNKEDLDELLDNYNYICISNFNDKKDKSILPQIKAIVDYANSKNVKVHGLALTGKAFTSQVKFYSVDSSSWRVGMKFGSIPTFDVKNHKIVNKKISTKYRMKSGKEIRDIIDEHCLREWKKYQLYLDRQ</sequence>
<dbReference type="Proteomes" id="UP000728968">
    <property type="component" value="Unassembled WGS sequence"/>
</dbReference>
<evidence type="ECO:0000313" key="2">
    <source>
        <dbReference type="Proteomes" id="UP000728968"/>
    </source>
</evidence>
<accession>A0ABS2G0A2</accession>
<gene>
    <name evidence="1" type="ORF">H6A04_01145</name>
</gene>
<evidence type="ECO:0000313" key="1">
    <source>
        <dbReference type="EMBL" id="MBM6874277.1"/>
    </source>
</evidence>
<keyword evidence="2" id="KW-1185">Reference proteome</keyword>
<proteinExistence type="predicted"/>
<organism evidence="1 2">
    <name type="scientific">Fusobacterium mortiferum</name>
    <dbReference type="NCBI Taxonomy" id="850"/>
    <lineage>
        <taxon>Bacteria</taxon>
        <taxon>Fusobacteriati</taxon>
        <taxon>Fusobacteriota</taxon>
        <taxon>Fusobacteriia</taxon>
        <taxon>Fusobacteriales</taxon>
        <taxon>Fusobacteriaceae</taxon>
        <taxon>Fusobacterium</taxon>
    </lineage>
</organism>